<dbReference type="Pfam" id="PF00249">
    <property type="entry name" value="Myb_DNA-binding"/>
    <property type="match status" value="2"/>
</dbReference>
<dbReference type="EMBL" id="AWUE01021882">
    <property type="protein sequence ID" value="OMO60499.1"/>
    <property type="molecule type" value="Genomic_DNA"/>
</dbReference>
<feature type="domain" description="Myb-like" evidence="6">
    <location>
        <begin position="17"/>
        <end position="51"/>
    </location>
</feature>
<dbReference type="PROSITE" id="PS50090">
    <property type="entry name" value="MYB_LIKE"/>
    <property type="match status" value="2"/>
</dbReference>
<feature type="domain" description="HTH myb-type" evidence="7">
    <location>
        <begin position="52"/>
        <end position="106"/>
    </location>
</feature>
<keyword evidence="3" id="KW-0804">Transcription</keyword>
<feature type="domain" description="HTH myb-type" evidence="7">
    <location>
        <begin position="13"/>
        <end position="51"/>
    </location>
</feature>
<gene>
    <name evidence="8" type="ORF">COLO4_33819</name>
</gene>
<dbReference type="Gene3D" id="1.10.10.60">
    <property type="entry name" value="Homeodomain-like"/>
    <property type="match status" value="2"/>
</dbReference>
<keyword evidence="4" id="KW-0539">Nucleus</keyword>
<comment type="subcellular location">
    <subcellularLocation>
        <location evidence="1">Nucleus</location>
    </subcellularLocation>
</comment>
<comment type="caution">
    <text evidence="8">The sequence shown here is derived from an EMBL/GenBank/DDBJ whole genome shotgun (WGS) entry which is preliminary data.</text>
</comment>
<keyword evidence="9" id="KW-1185">Reference proteome</keyword>
<reference evidence="9" key="1">
    <citation type="submission" date="2013-09" db="EMBL/GenBank/DDBJ databases">
        <title>Corchorus olitorius genome sequencing.</title>
        <authorList>
            <person name="Alam M."/>
            <person name="Haque M.S."/>
            <person name="Islam M.S."/>
            <person name="Emdad E.M."/>
            <person name="Islam M.M."/>
            <person name="Ahmed B."/>
            <person name="Halim A."/>
            <person name="Hossen Q.M.M."/>
            <person name="Hossain M.Z."/>
            <person name="Ahmed R."/>
            <person name="Khan M.M."/>
            <person name="Islam R."/>
            <person name="Rashid M.M."/>
            <person name="Khan S.A."/>
            <person name="Rahman M.S."/>
            <person name="Alam M."/>
            <person name="Yahiya A.S."/>
            <person name="Khan M.S."/>
            <person name="Azam M.S."/>
            <person name="Haque T."/>
            <person name="Lashkar M.Z.H."/>
            <person name="Akhand A.I."/>
            <person name="Morshed G."/>
            <person name="Roy S."/>
            <person name="Uddin K.S."/>
            <person name="Rabeya T."/>
            <person name="Hossain A.S."/>
            <person name="Chowdhury A."/>
            <person name="Snigdha A.R."/>
            <person name="Mortoza M.S."/>
            <person name="Matin S.A."/>
            <person name="Hoque S.M.E."/>
            <person name="Islam M.K."/>
            <person name="Roy D.K."/>
            <person name="Haider R."/>
            <person name="Moosa M.M."/>
            <person name="Elias S.M."/>
            <person name="Hasan A.M."/>
            <person name="Jahan S."/>
            <person name="Shafiuddin M."/>
            <person name="Mahmood N."/>
            <person name="Shommy N.S."/>
        </authorList>
    </citation>
    <scope>NUCLEOTIDE SEQUENCE [LARGE SCALE GENOMIC DNA]</scope>
    <source>
        <strain evidence="9">cv. O-4</strain>
    </source>
</reference>
<feature type="region of interest" description="Disordered" evidence="5">
    <location>
        <begin position="308"/>
        <end position="329"/>
    </location>
</feature>
<dbReference type="GO" id="GO:0005634">
    <property type="term" value="C:nucleus"/>
    <property type="evidence" value="ECO:0007669"/>
    <property type="project" value="UniProtKB-SubCell"/>
</dbReference>
<evidence type="ECO:0000256" key="4">
    <source>
        <dbReference type="ARBA" id="ARBA00023242"/>
    </source>
</evidence>
<dbReference type="PANTHER" id="PTHR45614:SF292">
    <property type="entry name" value="TRANSCRIPTION FACTOR MYB59-LIKE"/>
    <property type="match status" value="1"/>
</dbReference>
<evidence type="ECO:0000256" key="3">
    <source>
        <dbReference type="ARBA" id="ARBA00023163"/>
    </source>
</evidence>
<feature type="domain" description="Myb-like" evidence="6">
    <location>
        <begin position="52"/>
        <end position="102"/>
    </location>
</feature>
<dbReference type="Proteomes" id="UP000187203">
    <property type="component" value="Unassembled WGS sequence"/>
</dbReference>
<dbReference type="InterPro" id="IPR009057">
    <property type="entry name" value="Homeodomain-like_sf"/>
</dbReference>
<dbReference type="PANTHER" id="PTHR45614">
    <property type="entry name" value="MYB PROTEIN-RELATED"/>
    <property type="match status" value="1"/>
</dbReference>
<evidence type="ECO:0000259" key="7">
    <source>
        <dbReference type="PROSITE" id="PS51294"/>
    </source>
</evidence>
<evidence type="ECO:0000259" key="6">
    <source>
        <dbReference type="PROSITE" id="PS50090"/>
    </source>
</evidence>
<keyword evidence="2" id="KW-0805">Transcription regulation</keyword>
<dbReference type="SUPFAM" id="SSF46689">
    <property type="entry name" value="Homeodomain-like"/>
    <property type="match status" value="1"/>
</dbReference>
<organism evidence="8 9">
    <name type="scientific">Corchorus olitorius</name>
    <dbReference type="NCBI Taxonomy" id="93759"/>
    <lineage>
        <taxon>Eukaryota</taxon>
        <taxon>Viridiplantae</taxon>
        <taxon>Streptophyta</taxon>
        <taxon>Embryophyta</taxon>
        <taxon>Tracheophyta</taxon>
        <taxon>Spermatophyta</taxon>
        <taxon>Magnoliopsida</taxon>
        <taxon>eudicotyledons</taxon>
        <taxon>Gunneridae</taxon>
        <taxon>Pentapetalae</taxon>
        <taxon>rosids</taxon>
        <taxon>malvids</taxon>
        <taxon>Malvales</taxon>
        <taxon>Malvaceae</taxon>
        <taxon>Grewioideae</taxon>
        <taxon>Apeibeae</taxon>
        <taxon>Corchorus</taxon>
    </lineage>
</organism>
<proteinExistence type="predicted"/>
<dbReference type="OrthoDB" id="2143914at2759"/>
<dbReference type="SMART" id="SM00717">
    <property type="entry name" value="SANT"/>
    <property type="match status" value="2"/>
</dbReference>
<protein>
    <submittedName>
        <fullName evidence="8">Uncharacterized protein</fullName>
    </submittedName>
</protein>
<dbReference type="PROSITE" id="PS51294">
    <property type="entry name" value="HTH_MYB"/>
    <property type="match status" value="2"/>
</dbReference>
<evidence type="ECO:0000256" key="1">
    <source>
        <dbReference type="ARBA" id="ARBA00004123"/>
    </source>
</evidence>
<dbReference type="InterPro" id="IPR050560">
    <property type="entry name" value="MYB_TF"/>
</dbReference>
<dbReference type="GO" id="GO:0000978">
    <property type="term" value="F:RNA polymerase II cis-regulatory region sequence-specific DNA binding"/>
    <property type="evidence" value="ECO:0007669"/>
    <property type="project" value="TreeGrafter"/>
</dbReference>
<evidence type="ECO:0000256" key="5">
    <source>
        <dbReference type="SAM" id="MobiDB-lite"/>
    </source>
</evidence>
<dbReference type="AlphaFoldDB" id="A0A1R3GR24"/>
<evidence type="ECO:0000313" key="9">
    <source>
        <dbReference type="Proteomes" id="UP000187203"/>
    </source>
</evidence>
<name>A0A1R3GR24_9ROSI</name>
<evidence type="ECO:0000256" key="2">
    <source>
        <dbReference type="ARBA" id="ARBA00023015"/>
    </source>
</evidence>
<accession>A0A1R3GR24</accession>
<dbReference type="GO" id="GO:0000981">
    <property type="term" value="F:DNA-binding transcription factor activity, RNA polymerase II-specific"/>
    <property type="evidence" value="ECO:0007669"/>
    <property type="project" value="TreeGrafter"/>
</dbReference>
<dbReference type="FunFam" id="1.10.10.60:FF:000356">
    <property type="entry name" value="MYB transcription factor"/>
    <property type="match status" value="1"/>
</dbReference>
<dbReference type="STRING" id="93759.A0A1R3GR24"/>
<dbReference type="InterPro" id="IPR001005">
    <property type="entry name" value="SANT/Myb"/>
</dbReference>
<evidence type="ECO:0000313" key="8">
    <source>
        <dbReference type="EMBL" id="OMO60499.1"/>
    </source>
</evidence>
<feature type="region of interest" description="Disordered" evidence="5">
    <location>
        <begin position="1"/>
        <end position="23"/>
    </location>
</feature>
<dbReference type="CDD" id="cd00167">
    <property type="entry name" value="SANT"/>
    <property type="match status" value="2"/>
</dbReference>
<dbReference type="InterPro" id="IPR017930">
    <property type="entry name" value="Myb_dom"/>
</dbReference>
<sequence>MEDSGAASSDDVKTCPRGHWRPAEDEKLRQLVQQYGAQNWNSIAEKLQGRSDPRINRRPFTEEEEERLLAAHRIHGNKWALIARLFPGRTDNAVKNHWHVIMARKQREQSKLCGKRSFQEALNNCDSNKLNSTAFYPRKSRLGFGLGVLGDSRCFEFQFQQNPTNNNSKDRIFSVSSSSTTTSSPSWTFASSTIMASSNNISSSRRDHGKDYLLSSCYNYSMETSRFLDQSLYNKYHHSNSSSNASAAYCTSSFRNSSSAVIGLQNYRRVVPSPFGYLKLGDHNYESNNGMMNKELMSFTDNNAPKSKLASVRVSDSQQEQDQDDQSIKHKDVPFIDFLGVGISS</sequence>